<dbReference type="GO" id="GO:0003729">
    <property type="term" value="F:mRNA binding"/>
    <property type="evidence" value="ECO:0007669"/>
    <property type="project" value="InterPro"/>
</dbReference>
<evidence type="ECO:0000313" key="2">
    <source>
        <dbReference type="Proteomes" id="UP000034350"/>
    </source>
</evidence>
<proteinExistence type="predicted"/>
<dbReference type="EMBL" id="JPQZ01000001">
    <property type="protein sequence ID" value="KKO76629.1"/>
    <property type="molecule type" value="Genomic_DNA"/>
</dbReference>
<dbReference type="VEuPathDB" id="MicrosporidiaDB:AAJ76_100038566"/>
<reference evidence="1 2" key="1">
    <citation type="journal article" date="2015" name="Environ. Microbiol.">
        <title>Genome analyses suggest the presence of polyploidy and recent human-driven expansions in eight global populations of the honeybee pathogen Nosema ceranae.</title>
        <authorList>
            <person name="Pelin A."/>
            <person name="Selman M."/>
            <person name="Aris-Brosou S."/>
            <person name="Farinelli L."/>
            <person name="Corradi N."/>
        </authorList>
    </citation>
    <scope>NUCLEOTIDE SEQUENCE [LARGE SCALE GENOMIC DNA]</scope>
    <source>
        <strain evidence="1 2">PA08 1199</strain>
    </source>
</reference>
<dbReference type="InterPro" id="IPR016024">
    <property type="entry name" value="ARM-type_fold"/>
</dbReference>
<dbReference type="GeneID" id="36318534"/>
<dbReference type="AlphaFoldDB" id="A0A0F9ZH90"/>
<dbReference type="Proteomes" id="UP000034350">
    <property type="component" value="Unassembled WGS sequence"/>
</dbReference>
<keyword evidence="2" id="KW-1185">Reference proteome</keyword>
<dbReference type="InterPro" id="IPR038737">
    <property type="entry name" value="SF3b_su1-like"/>
</dbReference>
<dbReference type="OrthoDB" id="2196406at2759"/>
<dbReference type="SUPFAM" id="SSF48371">
    <property type="entry name" value="ARM repeat"/>
    <property type="match status" value="1"/>
</dbReference>
<protein>
    <submittedName>
        <fullName evidence="1">U2 snrnp spliceosome subunit</fullName>
    </submittedName>
</protein>
<dbReference type="GO" id="GO:0000245">
    <property type="term" value="P:spliceosomal complex assembly"/>
    <property type="evidence" value="ECO:0007669"/>
    <property type="project" value="InterPro"/>
</dbReference>
<evidence type="ECO:0000313" key="1">
    <source>
        <dbReference type="EMBL" id="KKO76629.1"/>
    </source>
</evidence>
<accession>A0A0F9ZH90</accession>
<organism evidence="1 2">
    <name type="scientific">Vairimorpha ceranae</name>
    <dbReference type="NCBI Taxonomy" id="40302"/>
    <lineage>
        <taxon>Eukaryota</taxon>
        <taxon>Fungi</taxon>
        <taxon>Fungi incertae sedis</taxon>
        <taxon>Microsporidia</taxon>
        <taxon>Nosematidae</taxon>
        <taxon>Vairimorpha</taxon>
    </lineage>
</organism>
<comment type="caution">
    <text evidence="1">The sequence shown here is derived from an EMBL/GenBank/DDBJ whole genome shotgun (WGS) entry which is preliminary data.</text>
</comment>
<dbReference type="VEuPathDB" id="MicrosporidiaDB:NCER_101289"/>
<dbReference type="VEuPathDB" id="MicrosporidiaDB:G9O61_00g001840"/>
<name>A0A0F9ZH90_9MICR</name>
<sequence>MPIDVDNRNYEKKEYLEKTFKRYKLDDKIKFNFLIGRDLSYEETSLLLPNSFTFEKNELDIVALTELQKFGNFNEKETLFFIKMFQTSNSDEKEIFKNLMHIFTANNKKRKKAVHKLCTAKNYNLVVEKIIFCLISQDLKLIVKEDLLLVIETLIVKHISSFLYWPEIICLLVKFINEDNLINKSIDILLFYIENESENIINFINQEIETDNSILQDILSKLIALLVINNGYNTTLMRFINIEIELKVNNQLLIFLRSHYFMFTLMGGEITDFKKEMYTFLHKLSKFKNKRVLKELANIISHLHIQKLIDDADLWFDKFYTTVLDFCTTNNRDFSTLMIPSALQEKRFLIHLIRTCAILSTSNQNNSVKVFKIIKNWPDFDINNIKIFYRIQNNLDYKSNIDYILSNLINMLDVKYKEYEHIVSQIFINMLPNKTIEEHLITHMCDKESILKIFSQTQLLAPENYIQFRESVFILLKSNSTSCLKNILHFCEIGKFNKEDFNRLFELGKQKIDGVEDKIKIYGYKILNATIHCIEDTDVKNLGKVLYEKLDKTNLPLLSKQLETLAKIYEKAPFSNCSDLVLELAPLLKYKNEKVKEKIVFFLLTILNCTKVNNIKKIEFMRITYDVMDYLSFWYIKRKQIGVDLLIKLSDIIPPQEIVNIFLEFLECNDKNVKTGLISGISQLSNHCGIYNILPVLLVDYSYLEDKSKLIIVQILSKCKIDTKYISYLSYLIEDCIINNDANFRLAGINLCTQLLIKNEKHNLDVEIFTHFLNLIWFNILEKNIEIKKVFEKFIQEFTKTIGGQFFIKYLIQGLYHPSKKVQKRYMEIFNIVKNNDDFVNEYLLVIDKELQ</sequence>
<gene>
    <name evidence="1" type="ORF">AAJ76_100038566</name>
</gene>
<dbReference type="PANTHER" id="PTHR12097">
    <property type="entry name" value="SPLICING FACTOR 3B, SUBUNIT 1-RELATED"/>
    <property type="match status" value="1"/>
</dbReference>
<dbReference type="RefSeq" id="XP_024332371.1">
    <property type="nucleotide sequence ID" value="XM_024473638.1"/>
</dbReference>